<dbReference type="InterPro" id="IPR025943">
    <property type="entry name" value="Sigma_54_int_dom_ATP-bd_2"/>
</dbReference>
<dbReference type="GO" id="GO:0006355">
    <property type="term" value="P:regulation of DNA-templated transcription"/>
    <property type="evidence" value="ECO:0007669"/>
    <property type="project" value="InterPro"/>
</dbReference>
<dbReference type="PROSITE" id="PS50045">
    <property type="entry name" value="SIGMA54_INTERACT_4"/>
    <property type="match status" value="1"/>
</dbReference>
<keyword evidence="3" id="KW-0805">Transcription regulation</keyword>
<dbReference type="SUPFAM" id="SSF46689">
    <property type="entry name" value="Homeodomain-like"/>
    <property type="match status" value="1"/>
</dbReference>
<dbReference type="EMBL" id="UINC01000984">
    <property type="protein sequence ID" value="SUZ66439.1"/>
    <property type="molecule type" value="Genomic_DNA"/>
</dbReference>
<evidence type="ECO:0000256" key="5">
    <source>
        <dbReference type="ARBA" id="ARBA00023163"/>
    </source>
</evidence>
<dbReference type="PRINTS" id="PR01590">
    <property type="entry name" value="HTHFIS"/>
</dbReference>
<dbReference type="InterPro" id="IPR002078">
    <property type="entry name" value="Sigma_54_int"/>
</dbReference>
<keyword evidence="4" id="KW-0238">DNA-binding</keyword>
<dbReference type="GO" id="GO:0005524">
    <property type="term" value="F:ATP binding"/>
    <property type="evidence" value="ECO:0007669"/>
    <property type="project" value="UniProtKB-KW"/>
</dbReference>
<name>A0A381PK35_9ZZZZ</name>
<feature type="domain" description="Sigma-54 factor interaction" evidence="6">
    <location>
        <begin position="14"/>
        <end position="243"/>
    </location>
</feature>
<gene>
    <name evidence="7" type="ORF">METZ01_LOCUS19293</name>
</gene>
<dbReference type="Pfam" id="PF00158">
    <property type="entry name" value="Sigma54_activat"/>
    <property type="match status" value="1"/>
</dbReference>
<dbReference type="SMART" id="SM00382">
    <property type="entry name" value="AAA"/>
    <property type="match status" value="1"/>
</dbReference>
<dbReference type="SUPFAM" id="SSF52540">
    <property type="entry name" value="P-loop containing nucleoside triphosphate hydrolases"/>
    <property type="match status" value="1"/>
</dbReference>
<sequence length="406" mass="45550">MAIDIDKLQKQSGIIGTSDGIRQVLEMIAQVSPVDISVLISGESGTGKEVVAKAIQKASKRSNTPLVIVNCGAIPEGIIESELFGHKKGSFTGAAEDRKGYFEEADKGTIFLDEIGETPLETQVKLLRVLESGEYMRVGEAKTRYTDVRIVAATNKNLEELVRKGDFRQDLYFRLKTVSIKIPSLRDRIEDIGPLVERFALEFTRSNDLLYRGFMPEAVRTLKQYGWPGNVRELKNFTEKILVLERGERITADMVKRELSDALPALDRNPALPVLVNQSTDKAEIDLILRQLFLLKQDTEVIQKILVGGSAPEAMGSSFPLMDGGKPGLNVPERSMEITEEGQHLIRDDAIGDMSISDLEEEAIRRSLRFFNHNRRKTAKSLGMSERTLYRKIEEFGIEPKIKRRS</sequence>
<dbReference type="Pfam" id="PF25601">
    <property type="entry name" value="AAA_lid_14"/>
    <property type="match status" value="1"/>
</dbReference>
<dbReference type="InterPro" id="IPR003593">
    <property type="entry name" value="AAA+_ATPase"/>
</dbReference>
<dbReference type="PROSITE" id="PS00675">
    <property type="entry name" value="SIGMA54_INTERACT_1"/>
    <property type="match status" value="1"/>
</dbReference>
<dbReference type="AlphaFoldDB" id="A0A381PK35"/>
<evidence type="ECO:0000259" key="6">
    <source>
        <dbReference type="PROSITE" id="PS50045"/>
    </source>
</evidence>
<evidence type="ECO:0000256" key="2">
    <source>
        <dbReference type="ARBA" id="ARBA00022840"/>
    </source>
</evidence>
<dbReference type="PANTHER" id="PTHR32071:SF121">
    <property type="entry name" value="SIGMA L-DEPENDENT TRANSCRIPTIONAL REGULATOR YQIR-RELATED"/>
    <property type="match status" value="1"/>
</dbReference>
<dbReference type="PANTHER" id="PTHR32071">
    <property type="entry name" value="TRANSCRIPTIONAL REGULATORY PROTEIN"/>
    <property type="match status" value="1"/>
</dbReference>
<accession>A0A381PK35</accession>
<dbReference type="Pfam" id="PF02954">
    <property type="entry name" value="HTH_8"/>
    <property type="match status" value="1"/>
</dbReference>
<organism evidence="7">
    <name type="scientific">marine metagenome</name>
    <dbReference type="NCBI Taxonomy" id="408172"/>
    <lineage>
        <taxon>unclassified sequences</taxon>
        <taxon>metagenomes</taxon>
        <taxon>ecological metagenomes</taxon>
    </lineage>
</organism>
<dbReference type="InterPro" id="IPR025944">
    <property type="entry name" value="Sigma_54_int_dom_CS"/>
</dbReference>
<dbReference type="Gene3D" id="3.40.50.300">
    <property type="entry name" value="P-loop containing nucleotide triphosphate hydrolases"/>
    <property type="match status" value="1"/>
</dbReference>
<evidence type="ECO:0000256" key="3">
    <source>
        <dbReference type="ARBA" id="ARBA00023015"/>
    </source>
</evidence>
<evidence type="ECO:0000313" key="7">
    <source>
        <dbReference type="EMBL" id="SUZ66439.1"/>
    </source>
</evidence>
<dbReference type="PROSITE" id="PS00688">
    <property type="entry name" value="SIGMA54_INTERACT_3"/>
    <property type="match status" value="1"/>
</dbReference>
<proteinExistence type="predicted"/>
<dbReference type="Gene3D" id="1.10.10.60">
    <property type="entry name" value="Homeodomain-like"/>
    <property type="match status" value="1"/>
</dbReference>
<keyword evidence="5" id="KW-0804">Transcription</keyword>
<protein>
    <recommendedName>
        <fullName evidence="6">Sigma-54 factor interaction domain-containing protein</fullName>
    </recommendedName>
</protein>
<dbReference type="InterPro" id="IPR027417">
    <property type="entry name" value="P-loop_NTPase"/>
</dbReference>
<evidence type="ECO:0000256" key="1">
    <source>
        <dbReference type="ARBA" id="ARBA00022741"/>
    </source>
</evidence>
<dbReference type="Gene3D" id="1.10.8.60">
    <property type="match status" value="1"/>
</dbReference>
<dbReference type="InterPro" id="IPR058031">
    <property type="entry name" value="AAA_lid_NorR"/>
</dbReference>
<evidence type="ECO:0000256" key="4">
    <source>
        <dbReference type="ARBA" id="ARBA00023125"/>
    </source>
</evidence>
<dbReference type="GO" id="GO:0043565">
    <property type="term" value="F:sequence-specific DNA binding"/>
    <property type="evidence" value="ECO:0007669"/>
    <property type="project" value="InterPro"/>
</dbReference>
<keyword evidence="2" id="KW-0067">ATP-binding</keyword>
<dbReference type="CDD" id="cd00009">
    <property type="entry name" value="AAA"/>
    <property type="match status" value="1"/>
</dbReference>
<dbReference type="InterPro" id="IPR009057">
    <property type="entry name" value="Homeodomain-like_sf"/>
</dbReference>
<dbReference type="PROSITE" id="PS00676">
    <property type="entry name" value="SIGMA54_INTERACT_2"/>
    <property type="match status" value="1"/>
</dbReference>
<keyword evidence="1" id="KW-0547">Nucleotide-binding</keyword>
<dbReference type="InterPro" id="IPR025662">
    <property type="entry name" value="Sigma_54_int_dom_ATP-bd_1"/>
</dbReference>
<dbReference type="FunFam" id="3.40.50.300:FF:000006">
    <property type="entry name" value="DNA-binding transcriptional regulator NtrC"/>
    <property type="match status" value="1"/>
</dbReference>
<reference evidence="7" key="1">
    <citation type="submission" date="2018-05" db="EMBL/GenBank/DDBJ databases">
        <authorList>
            <person name="Lanie J.A."/>
            <person name="Ng W.-L."/>
            <person name="Kazmierczak K.M."/>
            <person name="Andrzejewski T.M."/>
            <person name="Davidsen T.M."/>
            <person name="Wayne K.J."/>
            <person name="Tettelin H."/>
            <person name="Glass J.I."/>
            <person name="Rusch D."/>
            <person name="Podicherti R."/>
            <person name="Tsui H.-C.T."/>
            <person name="Winkler M.E."/>
        </authorList>
    </citation>
    <scope>NUCLEOTIDE SEQUENCE</scope>
</reference>
<dbReference type="InterPro" id="IPR002197">
    <property type="entry name" value="HTH_Fis"/>
</dbReference>